<gene>
    <name evidence="1" type="ORF">NWP19_04795</name>
</gene>
<comment type="caution">
    <text evidence="1">The sequence shown here is derived from an EMBL/GenBank/DDBJ whole genome shotgun (WGS) entry which is preliminary data.</text>
</comment>
<name>A0ABT6K1C1_9CYAN</name>
<evidence type="ECO:0000313" key="2">
    <source>
        <dbReference type="Proteomes" id="UP001159371"/>
    </source>
</evidence>
<dbReference type="Proteomes" id="UP001159371">
    <property type="component" value="Unassembled WGS sequence"/>
</dbReference>
<dbReference type="RefSeq" id="WP_280656553.1">
    <property type="nucleotide sequence ID" value="NZ_JANQDO010000032.1"/>
</dbReference>
<organism evidence="1 2">
    <name type="scientific">Umezakia ovalisporum FSS-43</name>
    <dbReference type="NCBI Taxonomy" id="2740520"/>
    <lineage>
        <taxon>Bacteria</taxon>
        <taxon>Bacillati</taxon>
        <taxon>Cyanobacteriota</taxon>
        <taxon>Cyanophyceae</taxon>
        <taxon>Nostocales</taxon>
        <taxon>Nodulariaceae</taxon>
        <taxon>Umezakia</taxon>
    </lineage>
</organism>
<evidence type="ECO:0000313" key="1">
    <source>
        <dbReference type="EMBL" id="MDH6056118.1"/>
    </source>
</evidence>
<sequence>MVWLFRKLPIILASTLFMTGVDVNNADEIVDFVSNKLRKIRLDAALNGYGNDSK</sequence>
<protein>
    <submittedName>
        <fullName evidence="1">Uncharacterized protein</fullName>
    </submittedName>
</protein>
<accession>A0ABT6K1C1</accession>
<dbReference type="EMBL" id="JANQDO010000032">
    <property type="protein sequence ID" value="MDH6056118.1"/>
    <property type="molecule type" value="Genomic_DNA"/>
</dbReference>
<reference evidence="1 2" key="1">
    <citation type="journal article" date="2023" name="J. Phycol.">
        <title>Chrysosporum ovalisporum is synonymous with the true-branching cyanobacterium Umezakia natans (Nostocales/Aphanizomenonaceae).</title>
        <authorList>
            <person name="McGregor G.B."/>
            <person name="Sendall B.C."/>
            <person name="Niiyama Y."/>
            <person name="Tuji A."/>
            <person name="Willis A."/>
        </authorList>
    </citation>
    <scope>NUCLEOTIDE SEQUENCE [LARGE SCALE GENOMIC DNA]</scope>
    <source>
        <strain evidence="1 2">FSS-43</strain>
    </source>
</reference>
<proteinExistence type="predicted"/>
<keyword evidence="2" id="KW-1185">Reference proteome</keyword>